<feature type="compositionally biased region" description="Low complexity" evidence="2">
    <location>
        <begin position="232"/>
        <end position="242"/>
    </location>
</feature>
<dbReference type="GeneID" id="73382027"/>
<feature type="compositionally biased region" description="Polar residues" evidence="2">
    <location>
        <begin position="287"/>
        <end position="318"/>
    </location>
</feature>
<feature type="compositionally biased region" description="Polar residues" evidence="2">
    <location>
        <begin position="32"/>
        <end position="47"/>
    </location>
</feature>
<feature type="region of interest" description="Disordered" evidence="2">
    <location>
        <begin position="1"/>
        <end position="47"/>
    </location>
</feature>
<feature type="region of interest" description="Disordered" evidence="2">
    <location>
        <begin position="282"/>
        <end position="319"/>
    </location>
</feature>
<feature type="compositionally biased region" description="Polar residues" evidence="2">
    <location>
        <begin position="78"/>
        <end position="95"/>
    </location>
</feature>
<comment type="caution">
    <text evidence="3">The sequence shown here is derived from an EMBL/GenBank/DDBJ whole genome shotgun (WGS) entry which is preliminary data.</text>
</comment>
<dbReference type="Proteomes" id="UP001202479">
    <property type="component" value="Unassembled WGS sequence"/>
</dbReference>
<dbReference type="RefSeq" id="XP_049178485.1">
    <property type="nucleotide sequence ID" value="XM_049325848.1"/>
</dbReference>
<evidence type="ECO:0000256" key="1">
    <source>
        <dbReference type="SAM" id="Coils"/>
    </source>
</evidence>
<feature type="region of interest" description="Disordered" evidence="2">
    <location>
        <begin position="200"/>
        <end position="252"/>
    </location>
</feature>
<dbReference type="EMBL" id="JAHUZD010000141">
    <property type="protein sequence ID" value="KAI3402738.2"/>
    <property type="molecule type" value="Genomic_DNA"/>
</dbReference>
<feature type="compositionally biased region" description="Low complexity" evidence="2">
    <location>
        <begin position="65"/>
        <end position="77"/>
    </location>
</feature>
<organism evidence="3 4">
    <name type="scientific">Candida oxycetoniae</name>
    <dbReference type="NCBI Taxonomy" id="497107"/>
    <lineage>
        <taxon>Eukaryota</taxon>
        <taxon>Fungi</taxon>
        <taxon>Dikarya</taxon>
        <taxon>Ascomycota</taxon>
        <taxon>Saccharomycotina</taxon>
        <taxon>Pichiomycetes</taxon>
        <taxon>Debaryomycetaceae</taxon>
        <taxon>Candida/Lodderomyces clade</taxon>
        <taxon>Candida</taxon>
    </lineage>
</organism>
<name>A0AAI9WWA2_9ASCO</name>
<gene>
    <name evidence="3" type="ORF">KGF56_004412</name>
</gene>
<keyword evidence="4" id="KW-1185">Reference proteome</keyword>
<accession>A0AAI9WWA2</accession>
<protein>
    <submittedName>
        <fullName evidence="3">TDA11</fullName>
    </submittedName>
</protein>
<proteinExistence type="predicted"/>
<evidence type="ECO:0000313" key="4">
    <source>
        <dbReference type="Proteomes" id="UP001202479"/>
    </source>
</evidence>
<feature type="region of interest" description="Disordered" evidence="2">
    <location>
        <begin position="60"/>
        <end position="111"/>
    </location>
</feature>
<evidence type="ECO:0000313" key="3">
    <source>
        <dbReference type="EMBL" id="KAI3402738.2"/>
    </source>
</evidence>
<reference evidence="3" key="1">
    <citation type="journal article" date="2022" name="DNA Res.">
        <title>Genome analysis of five recently described species of the CUG-Ser clade uncovers Candida theae as a new hybrid lineage with pathogenic potential in the Candida parapsilosis species complex.</title>
        <authorList>
            <person name="Mixao V."/>
            <person name="Del Olmo V."/>
            <person name="Hegedusova E."/>
            <person name="Saus E."/>
            <person name="Pryszcz L."/>
            <person name="Cillingova A."/>
            <person name="Nosek J."/>
            <person name="Gabaldon T."/>
        </authorList>
    </citation>
    <scope>NUCLEOTIDE SEQUENCE</scope>
    <source>
        <strain evidence="3">CBS 10844</strain>
    </source>
</reference>
<evidence type="ECO:0000256" key="2">
    <source>
        <dbReference type="SAM" id="MobiDB-lite"/>
    </source>
</evidence>
<keyword evidence="1" id="KW-0175">Coiled coil</keyword>
<sequence length="428" mass="47358">MTRERLPLQFKVRRASETSTSTTGDESKLDNETSNSASSTPFAVSSKSKGLNIFAVSPLTTKSTNCGNSSSNGRSCNVPASSGRQQSRKISSDLSGVSPMPSLSEVTGGSEYGDDKLPILKHEISLPSKKDLLKMSIDEQLRVLALKEMCVVEIKDQIQNLNSKLANHEAELHSLREIIQRSLYQDLRGVASNTAATLGRQRTNSNPRDQAIESLRTKRRSISNGGIDIESRSQLQSQSQSQDHTSENSKSKIWSGLTKPFNLLQQFDTLLQNEFEKSLIMTDKKSVPSNSNQTRTSEDSANSEGSILSPLRSKTPNTLRGAYKDRKSEDMLQTVSSSIWSFVNDVKTNVLSSLSEEESGVNSIIDQSDSLYTLENGSVVSLRKPIKKGKDKKAMNNYENEEELLIDMGDEYSSSDEKVDLSLYRKQY</sequence>
<feature type="coiled-coil region" evidence="1">
    <location>
        <begin position="151"/>
        <end position="178"/>
    </location>
</feature>
<dbReference type="AlphaFoldDB" id="A0AAI9WWA2"/>